<dbReference type="AlphaFoldDB" id="A0A0V0YVR7"/>
<organism evidence="1 2">
    <name type="scientific">Trichinella britovi</name>
    <name type="common">Parasitic roundworm</name>
    <dbReference type="NCBI Taxonomy" id="45882"/>
    <lineage>
        <taxon>Eukaryota</taxon>
        <taxon>Metazoa</taxon>
        <taxon>Ecdysozoa</taxon>
        <taxon>Nematoda</taxon>
        <taxon>Enoplea</taxon>
        <taxon>Dorylaimia</taxon>
        <taxon>Trichinellida</taxon>
        <taxon>Trichinellidae</taxon>
        <taxon>Trichinella</taxon>
    </lineage>
</organism>
<gene>
    <name evidence="1" type="ORF">T03_14164</name>
</gene>
<evidence type="ECO:0000313" key="1">
    <source>
        <dbReference type="EMBL" id="KRY04437.1"/>
    </source>
</evidence>
<sequence length="48" mass="5146">LSARVADSRQVRFQLGQANEETAVSTKLELTALCIPSICDDLIATPLS</sequence>
<dbReference type="STRING" id="45882.A0A0V0YVR7"/>
<keyword evidence="2" id="KW-1185">Reference proteome</keyword>
<proteinExistence type="predicted"/>
<dbReference type="OrthoDB" id="5920214at2759"/>
<protein>
    <submittedName>
        <fullName evidence="1">Uncharacterized protein</fullName>
    </submittedName>
</protein>
<feature type="non-terminal residue" evidence="1">
    <location>
        <position position="1"/>
    </location>
</feature>
<evidence type="ECO:0000313" key="2">
    <source>
        <dbReference type="Proteomes" id="UP000054653"/>
    </source>
</evidence>
<feature type="non-terminal residue" evidence="1">
    <location>
        <position position="48"/>
    </location>
</feature>
<dbReference type="EMBL" id="JYDI01005660">
    <property type="protein sequence ID" value="KRY04437.1"/>
    <property type="molecule type" value="Genomic_DNA"/>
</dbReference>
<reference evidence="1 2" key="1">
    <citation type="submission" date="2015-01" db="EMBL/GenBank/DDBJ databases">
        <title>Evolution of Trichinella species and genotypes.</title>
        <authorList>
            <person name="Korhonen P.K."/>
            <person name="Edoardo P."/>
            <person name="Giuseppe L.R."/>
            <person name="Gasser R.B."/>
        </authorList>
    </citation>
    <scope>NUCLEOTIDE SEQUENCE [LARGE SCALE GENOMIC DNA]</scope>
    <source>
        <strain evidence="1">ISS120</strain>
    </source>
</reference>
<accession>A0A0V0YVR7</accession>
<comment type="caution">
    <text evidence="1">The sequence shown here is derived from an EMBL/GenBank/DDBJ whole genome shotgun (WGS) entry which is preliminary data.</text>
</comment>
<name>A0A0V0YVR7_TRIBR</name>
<dbReference type="Proteomes" id="UP000054653">
    <property type="component" value="Unassembled WGS sequence"/>
</dbReference>